<gene>
    <name evidence="1" type="ORF">Rhal01_03111</name>
</gene>
<sequence>MKAWQDRFFRLNREHEVELVGSSPEKVIEVLENLGWVSEASAWCPDLEVAYFRKGEEEVFLVLETYFDPKLTGQDEAVREVQEFVAGV</sequence>
<proteinExistence type="predicted"/>
<comment type="caution">
    <text evidence="1">The sequence shown here is derived from an EMBL/GenBank/DDBJ whole genome shotgun (WGS) entry which is preliminary data.</text>
</comment>
<name>A0ABP9V2L8_9BACT</name>
<evidence type="ECO:0000313" key="2">
    <source>
        <dbReference type="Proteomes" id="UP001424741"/>
    </source>
</evidence>
<organism evidence="1 2">
    <name type="scientific">Rubritalea halochordaticola</name>
    <dbReference type="NCBI Taxonomy" id="714537"/>
    <lineage>
        <taxon>Bacteria</taxon>
        <taxon>Pseudomonadati</taxon>
        <taxon>Verrucomicrobiota</taxon>
        <taxon>Verrucomicrobiia</taxon>
        <taxon>Verrucomicrobiales</taxon>
        <taxon>Rubritaleaceae</taxon>
        <taxon>Rubritalea</taxon>
    </lineage>
</organism>
<evidence type="ECO:0000313" key="1">
    <source>
        <dbReference type="EMBL" id="GAA5496923.1"/>
    </source>
</evidence>
<dbReference type="RefSeq" id="WP_346189514.1">
    <property type="nucleotide sequence ID" value="NZ_BAABRL010000010.1"/>
</dbReference>
<protein>
    <submittedName>
        <fullName evidence="1">Uncharacterized protein</fullName>
    </submittedName>
</protein>
<reference evidence="1 2" key="1">
    <citation type="submission" date="2024-02" db="EMBL/GenBank/DDBJ databases">
        <title>Rubritalea halochordaticola NBRC 107102.</title>
        <authorList>
            <person name="Ichikawa N."/>
            <person name="Katano-Makiyama Y."/>
            <person name="Hidaka K."/>
        </authorList>
    </citation>
    <scope>NUCLEOTIDE SEQUENCE [LARGE SCALE GENOMIC DNA]</scope>
    <source>
        <strain evidence="1 2">NBRC 107102</strain>
    </source>
</reference>
<dbReference type="EMBL" id="BAABRL010000010">
    <property type="protein sequence ID" value="GAA5496923.1"/>
    <property type="molecule type" value="Genomic_DNA"/>
</dbReference>
<keyword evidence="2" id="KW-1185">Reference proteome</keyword>
<dbReference type="Proteomes" id="UP001424741">
    <property type="component" value="Unassembled WGS sequence"/>
</dbReference>
<accession>A0ABP9V2L8</accession>